<keyword evidence="2" id="KW-1185">Reference proteome</keyword>
<evidence type="ECO:0000313" key="1">
    <source>
        <dbReference type="EMBL" id="PVI06264.1"/>
    </source>
</evidence>
<dbReference type="Proteomes" id="UP000244855">
    <property type="component" value="Unassembled WGS sequence"/>
</dbReference>
<proteinExistence type="predicted"/>
<evidence type="ECO:0000313" key="2">
    <source>
        <dbReference type="Proteomes" id="UP000244855"/>
    </source>
</evidence>
<dbReference type="AlphaFoldDB" id="A0A2V1E9E5"/>
<gene>
    <name evidence="1" type="ORF">DM02DRAFT_649777</name>
</gene>
<accession>A0A2V1E9E5</accession>
<name>A0A2V1E9E5_9PLEO</name>
<organism evidence="1 2">
    <name type="scientific">Periconia macrospinosa</name>
    <dbReference type="NCBI Taxonomy" id="97972"/>
    <lineage>
        <taxon>Eukaryota</taxon>
        <taxon>Fungi</taxon>
        <taxon>Dikarya</taxon>
        <taxon>Ascomycota</taxon>
        <taxon>Pezizomycotina</taxon>
        <taxon>Dothideomycetes</taxon>
        <taxon>Pleosporomycetidae</taxon>
        <taxon>Pleosporales</taxon>
        <taxon>Massarineae</taxon>
        <taxon>Periconiaceae</taxon>
        <taxon>Periconia</taxon>
    </lineage>
</organism>
<dbReference type="EMBL" id="KZ805309">
    <property type="protein sequence ID" value="PVI06264.1"/>
    <property type="molecule type" value="Genomic_DNA"/>
</dbReference>
<reference evidence="1 2" key="1">
    <citation type="journal article" date="2018" name="Sci. Rep.">
        <title>Comparative genomics provides insights into the lifestyle and reveals functional heterogeneity of dark septate endophytic fungi.</title>
        <authorList>
            <person name="Knapp D.G."/>
            <person name="Nemeth J.B."/>
            <person name="Barry K."/>
            <person name="Hainaut M."/>
            <person name="Henrissat B."/>
            <person name="Johnson J."/>
            <person name="Kuo A."/>
            <person name="Lim J.H.P."/>
            <person name="Lipzen A."/>
            <person name="Nolan M."/>
            <person name="Ohm R.A."/>
            <person name="Tamas L."/>
            <person name="Grigoriev I.V."/>
            <person name="Spatafora J.W."/>
            <person name="Nagy L.G."/>
            <person name="Kovacs G.M."/>
        </authorList>
    </citation>
    <scope>NUCLEOTIDE SEQUENCE [LARGE SCALE GENOMIC DNA]</scope>
    <source>
        <strain evidence="1 2">DSE2036</strain>
    </source>
</reference>
<sequence>MPLPTLPQELLDGIARYTITFKGKVCEESKEDAEKRLMSLITGMRKAMAPKIIDNYYKLNLFQLKAPELGAGYLQIDELSIPKTAARVKNLEFILPCMGPSDLETDKWRFTHKGRTMLNFLMMIPQPYTQAMANQVADMRRLFWMDPVNGEENILWQYKFPALEHLTIVIRFYLRGKPHHCLRKVVRELKNIPGLMMPVHPKTLEVVIQGSRDRNDCSCNEEFKELITSLIELKP</sequence>
<protein>
    <submittedName>
        <fullName evidence="1">Uncharacterized protein</fullName>
    </submittedName>
</protein>